<protein>
    <submittedName>
        <fullName evidence="5">Protein PHOSPHATE STARVATION RESPONSE 1-like</fullName>
    </submittedName>
</protein>
<dbReference type="InterPro" id="IPR046955">
    <property type="entry name" value="PHR1-like"/>
</dbReference>
<keyword evidence="4" id="KW-1185">Reference proteome</keyword>
<feature type="transmembrane region" description="Helical" evidence="2">
    <location>
        <begin position="289"/>
        <end position="310"/>
    </location>
</feature>
<keyword evidence="2" id="KW-0472">Membrane</keyword>
<evidence type="ECO:0000256" key="2">
    <source>
        <dbReference type="SAM" id="Phobius"/>
    </source>
</evidence>
<sequence>MDNGKGKNKVDEYDQEQNYEDESGISTLRQNPDIIGSSSSDNEHPETGENSMIPQPDEPLQQISTELVLAIPCSQIQRSQRLSDEGSGRKRTRETGSSSQSQFHHQLESGSSSQSNHQLESGSGISGSYHLESPCTSNYSSSLPTNNMDEGFKVKEALRSQLEVQTKLHLQVEAEKHLQLCQDAERRYMAAMIERACRQLQQAPPHGFNLSPSAPASFQYGHVSCQGQDAYSDTTSDESYTNFTYIPVDAVDEDVVDEDEVEEDDVVNEDVVDEDEVEEDEPAEEGGGGWKVCCCYIFASAFFVLVYAWIKLSMMSQ</sequence>
<reference evidence="4" key="1">
    <citation type="journal article" date="2021" name="Nat. Commun.">
        <title>Genomic analyses provide insights into spinach domestication and the genetic basis of agronomic traits.</title>
        <authorList>
            <person name="Cai X."/>
            <person name="Sun X."/>
            <person name="Xu C."/>
            <person name="Sun H."/>
            <person name="Wang X."/>
            <person name="Ge C."/>
            <person name="Zhang Z."/>
            <person name="Wang Q."/>
            <person name="Fei Z."/>
            <person name="Jiao C."/>
            <person name="Wang Q."/>
        </authorList>
    </citation>
    <scope>NUCLEOTIDE SEQUENCE [LARGE SCALE GENOMIC DNA]</scope>
    <source>
        <strain evidence="4">cv. Varoflay</strain>
    </source>
</reference>
<dbReference type="KEGG" id="soe:110788436"/>
<name>A0A9R0JVM3_SPIOL</name>
<feature type="compositionally biased region" description="Polar residues" evidence="1">
    <location>
        <begin position="24"/>
        <end position="40"/>
    </location>
</feature>
<feature type="region of interest" description="Disordered" evidence="1">
    <location>
        <begin position="1"/>
        <end position="61"/>
    </location>
</feature>
<feature type="region of interest" description="Disordered" evidence="1">
    <location>
        <begin position="259"/>
        <end position="287"/>
    </location>
</feature>
<feature type="compositionally biased region" description="Acidic residues" evidence="1">
    <location>
        <begin position="259"/>
        <end position="284"/>
    </location>
</feature>
<dbReference type="PANTHER" id="PTHR31499">
    <property type="entry name" value="MYB FAMILY TRANSCRIPTION FACTOR PHL11"/>
    <property type="match status" value="1"/>
</dbReference>
<feature type="compositionally biased region" description="Acidic residues" evidence="1">
    <location>
        <begin position="13"/>
        <end position="23"/>
    </location>
</feature>
<dbReference type="GO" id="GO:0003700">
    <property type="term" value="F:DNA-binding transcription factor activity"/>
    <property type="evidence" value="ECO:0007669"/>
    <property type="project" value="InterPro"/>
</dbReference>
<dbReference type="InterPro" id="IPR025756">
    <property type="entry name" value="Myb_CC_LHEQLE"/>
</dbReference>
<feature type="domain" description="MYB-CC type transcription factor LHEQLE-containing" evidence="3">
    <location>
        <begin position="153"/>
        <end position="198"/>
    </location>
</feature>
<evidence type="ECO:0000313" key="5">
    <source>
        <dbReference type="RefSeq" id="XP_021848771.1"/>
    </source>
</evidence>
<dbReference type="PANTHER" id="PTHR31499:SF49">
    <property type="entry name" value="PROTEIN PHOSPHATE STARVATION RESPONSE 1-LIKE ISOFORM X1"/>
    <property type="match status" value="1"/>
</dbReference>
<evidence type="ECO:0000259" key="3">
    <source>
        <dbReference type="Pfam" id="PF14379"/>
    </source>
</evidence>
<dbReference type="Pfam" id="PF14379">
    <property type="entry name" value="Myb_CC_LHEQLE"/>
    <property type="match status" value="1"/>
</dbReference>
<dbReference type="AlphaFoldDB" id="A0A9R0JVM3"/>
<dbReference type="Proteomes" id="UP000813463">
    <property type="component" value="Chromosome 4"/>
</dbReference>
<organism evidence="4 5">
    <name type="scientific">Spinacia oleracea</name>
    <name type="common">Spinach</name>
    <dbReference type="NCBI Taxonomy" id="3562"/>
    <lineage>
        <taxon>Eukaryota</taxon>
        <taxon>Viridiplantae</taxon>
        <taxon>Streptophyta</taxon>
        <taxon>Embryophyta</taxon>
        <taxon>Tracheophyta</taxon>
        <taxon>Spermatophyta</taxon>
        <taxon>Magnoliopsida</taxon>
        <taxon>eudicotyledons</taxon>
        <taxon>Gunneridae</taxon>
        <taxon>Pentapetalae</taxon>
        <taxon>Caryophyllales</taxon>
        <taxon>Chenopodiaceae</taxon>
        <taxon>Chenopodioideae</taxon>
        <taxon>Anserineae</taxon>
        <taxon>Spinacia</taxon>
    </lineage>
</organism>
<feature type="compositionally biased region" description="Polar residues" evidence="1">
    <location>
        <begin position="95"/>
        <end position="123"/>
    </location>
</feature>
<feature type="region of interest" description="Disordered" evidence="1">
    <location>
        <begin position="77"/>
        <end position="130"/>
    </location>
</feature>
<keyword evidence="2" id="KW-0812">Transmembrane</keyword>
<gene>
    <name evidence="5" type="primary">LOC110788436</name>
</gene>
<evidence type="ECO:0000313" key="4">
    <source>
        <dbReference type="Proteomes" id="UP000813463"/>
    </source>
</evidence>
<proteinExistence type="predicted"/>
<dbReference type="RefSeq" id="XP_021848771.1">
    <property type="nucleotide sequence ID" value="XM_021993079.2"/>
</dbReference>
<reference evidence="5" key="2">
    <citation type="submission" date="2025-08" db="UniProtKB">
        <authorList>
            <consortium name="RefSeq"/>
        </authorList>
    </citation>
    <scope>IDENTIFICATION</scope>
    <source>
        <tissue evidence="5">Leaf</tissue>
    </source>
</reference>
<evidence type="ECO:0000256" key="1">
    <source>
        <dbReference type="SAM" id="MobiDB-lite"/>
    </source>
</evidence>
<accession>A0A9R0JVM3</accession>
<feature type="compositionally biased region" description="Basic and acidic residues" evidence="1">
    <location>
        <begin position="1"/>
        <end position="12"/>
    </location>
</feature>
<dbReference type="GeneID" id="110788436"/>
<keyword evidence="2" id="KW-1133">Transmembrane helix</keyword>